<keyword evidence="4" id="KW-1185">Reference proteome</keyword>
<name>A0AA40CPI0_9PEZI</name>
<feature type="region of interest" description="Disordered" evidence="1">
    <location>
        <begin position="78"/>
        <end position="101"/>
    </location>
</feature>
<comment type="caution">
    <text evidence="3">The sequence shown here is derived from an EMBL/GenBank/DDBJ whole genome shotgun (WGS) entry which is preliminary data.</text>
</comment>
<accession>A0AA40CPI0</accession>
<evidence type="ECO:0000313" key="3">
    <source>
        <dbReference type="EMBL" id="KAK0644858.1"/>
    </source>
</evidence>
<evidence type="ECO:0000256" key="1">
    <source>
        <dbReference type="SAM" id="MobiDB-lite"/>
    </source>
</evidence>
<keyword evidence="2" id="KW-0812">Transmembrane</keyword>
<evidence type="ECO:0000256" key="2">
    <source>
        <dbReference type="SAM" id="Phobius"/>
    </source>
</evidence>
<organism evidence="3 4">
    <name type="scientific">Lasiodiplodia hormozganensis</name>
    <dbReference type="NCBI Taxonomy" id="869390"/>
    <lineage>
        <taxon>Eukaryota</taxon>
        <taxon>Fungi</taxon>
        <taxon>Dikarya</taxon>
        <taxon>Ascomycota</taxon>
        <taxon>Pezizomycotina</taxon>
        <taxon>Dothideomycetes</taxon>
        <taxon>Dothideomycetes incertae sedis</taxon>
        <taxon>Botryosphaeriales</taxon>
        <taxon>Botryosphaeriaceae</taxon>
        <taxon>Lasiodiplodia</taxon>
    </lineage>
</organism>
<keyword evidence="2" id="KW-0472">Membrane</keyword>
<sequence length="101" mass="11008">MDVRNIGSLFKRAGGGGGGAEGIVYIPPPSIGHEIGVMFGGIGAMILGMLLFLAWWRVYLKHEETKERKRVDDLRQRGLLKERVKSTSPESNGNGREKAAA</sequence>
<evidence type="ECO:0000313" key="4">
    <source>
        <dbReference type="Proteomes" id="UP001175001"/>
    </source>
</evidence>
<dbReference type="AlphaFoldDB" id="A0AA40CPI0"/>
<keyword evidence="2" id="KW-1133">Transmembrane helix</keyword>
<proteinExistence type="predicted"/>
<feature type="transmembrane region" description="Helical" evidence="2">
    <location>
        <begin position="35"/>
        <end position="60"/>
    </location>
</feature>
<protein>
    <submittedName>
        <fullName evidence="3">Uncharacterized protein</fullName>
    </submittedName>
</protein>
<dbReference type="Proteomes" id="UP001175001">
    <property type="component" value="Unassembled WGS sequence"/>
</dbReference>
<reference evidence="3" key="1">
    <citation type="submission" date="2023-06" db="EMBL/GenBank/DDBJ databases">
        <title>Multi-omics analyses reveal the molecular pathogenesis toolkit of Lasiodiplodia hormozganensis, a cross-kingdom pathogen.</title>
        <authorList>
            <person name="Felix C."/>
            <person name="Meneses R."/>
            <person name="Goncalves M.F.M."/>
            <person name="Tilleman L."/>
            <person name="Duarte A.S."/>
            <person name="Jorrin-Novo J.V."/>
            <person name="Van De Peer Y."/>
            <person name="Deforce D."/>
            <person name="Van Nieuwerburgh F."/>
            <person name="Esteves A.C."/>
            <person name="Alves A."/>
        </authorList>
    </citation>
    <scope>NUCLEOTIDE SEQUENCE</scope>
    <source>
        <strain evidence="3">CBS 339.90</strain>
    </source>
</reference>
<dbReference type="EMBL" id="JAUJDW010000063">
    <property type="protein sequence ID" value="KAK0644858.1"/>
    <property type="molecule type" value="Genomic_DNA"/>
</dbReference>
<gene>
    <name evidence="3" type="ORF">DIS24_g8502</name>
</gene>